<feature type="non-terminal residue" evidence="3">
    <location>
        <position position="1"/>
    </location>
</feature>
<dbReference type="InterPro" id="IPR034751">
    <property type="entry name" value="Yippee"/>
</dbReference>
<accession>A0AA38C3B7</accession>
<evidence type="ECO:0000259" key="2">
    <source>
        <dbReference type="PROSITE" id="PS51792"/>
    </source>
</evidence>
<proteinExistence type="predicted"/>
<dbReference type="PROSITE" id="PS51792">
    <property type="entry name" value="YIPPEE"/>
    <property type="match status" value="1"/>
</dbReference>
<dbReference type="AlphaFoldDB" id="A0AA38C3B7"/>
<dbReference type="Proteomes" id="UP000824469">
    <property type="component" value="Unassembled WGS sequence"/>
</dbReference>
<gene>
    <name evidence="3" type="ORF">KI387_033576</name>
</gene>
<dbReference type="InterPro" id="IPR039058">
    <property type="entry name" value="Yippee_fam"/>
</dbReference>
<organism evidence="3 4">
    <name type="scientific">Taxus chinensis</name>
    <name type="common">Chinese yew</name>
    <name type="synonym">Taxus wallichiana var. chinensis</name>
    <dbReference type="NCBI Taxonomy" id="29808"/>
    <lineage>
        <taxon>Eukaryota</taxon>
        <taxon>Viridiplantae</taxon>
        <taxon>Streptophyta</taxon>
        <taxon>Embryophyta</taxon>
        <taxon>Tracheophyta</taxon>
        <taxon>Spermatophyta</taxon>
        <taxon>Pinopsida</taxon>
        <taxon>Pinidae</taxon>
        <taxon>Conifers II</taxon>
        <taxon>Cupressales</taxon>
        <taxon>Taxaceae</taxon>
        <taxon>Taxus</taxon>
    </lineage>
</organism>
<protein>
    <recommendedName>
        <fullName evidence="2">Yippee domain-containing protein</fullName>
    </recommendedName>
</protein>
<feature type="domain" description="Yippee" evidence="2">
    <location>
        <begin position="1"/>
        <end position="56"/>
    </location>
</feature>
<dbReference type="EMBL" id="JAHRHJ020003813">
    <property type="protein sequence ID" value="KAH9289459.1"/>
    <property type="molecule type" value="Genomic_DNA"/>
</dbReference>
<feature type="non-terminal residue" evidence="3">
    <location>
        <position position="171"/>
    </location>
</feature>
<dbReference type="PANTHER" id="PTHR13848">
    <property type="entry name" value="PROTEIN YIPPEE-LIKE CG15309-RELATED"/>
    <property type="match status" value="1"/>
</dbReference>
<reference evidence="3 4" key="1">
    <citation type="journal article" date="2021" name="Nat. Plants">
        <title>The Taxus genome provides insights into paclitaxel biosynthesis.</title>
        <authorList>
            <person name="Xiong X."/>
            <person name="Gou J."/>
            <person name="Liao Q."/>
            <person name="Li Y."/>
            <person name="Zhou Q."/>
            <person name="Bi G."/>
            <person name="Li C."/>
            <person name="Du R."/>
            <person name="Wang X."/>
            <person name="Sun T."/>
            <person name="Guo L."/>
            <person name="Liang H."/>
            <person name="Lu P."/>
            <person name="Wu Y."/>
            <person name="Zhang Z."/>
            <person name="Ro D.K."/>
            <person name="Shang Y."/>
            <person name="Huang S."/>
            <person name="Yan J."/>
        </authorList>
    </citation>
    <scope>NUCLEOTIDE SEQUENCE [LARGE SCALE GENOMIC DNA]</scope>
    <source>
        <strain evidence="3">Ta-2019</strain>
    </source>
</reference>
<feature type="compositionally biased region" description="Polar residues" evidence="1">
    <location>
        <begin position="149"/>
        <end position="162"/>
    </location>
</feature>
<comment type="caution">
    <text evidence="3">The sequence shown here is derived from an EMBL/GenBank/DDBJ whole genome shotgun (WGS) entry which is preliminary data.</text>
</comment>
<evidence type="ECO:0000313" key="3">
    <source>
        <dbReference type="EMBL" id="KAH9289459.1"/>
    </source>
</evidence>
<feature type="region of interest" description="Disordered" evidence="1">
    <location>
        <begin position="136"/>
        <end position="171"/>
    </location>
</feature>
<name>A0AA38C3B7_TAXCH</name>
<keyword evidence="4" id="KW-1185">Reference proteome</keyword>
<evidence type="ECO:0000256" key="1">
    <source>
        <dbReference type="SAM" id="MobiDB-lite"/>
    </source>
</evidence>
<evidence type="ECO:0000313" key="4">
    <source>
        <dbReference type="Proteomes" id="UP000824469"/>
    </source>
</evidence>
<sequence>EKQDMQLMTSLHTVADISCSECKDVLVWMYKGAYEETQKIQRRGWTSSLVTVATTMPIPTKLVQIDITFNPTNHVAQTQKNVYGPDVGPSIAQEVVGRSVGQGLKVGQIPQNHLIVHGEKKLPLRAVIEQAVKRGAVPNAKRGRDSSSRTDSLQLEPNTSTVEEFPIKNCV</sequence>